<organism evidence="1 2">
    <name type="scientific">Escherichia phage FFH2</name>
    <dbReference type="NCBI Taxonomy" id="1446490"/>
    <lineage>
        <taxon>Viruses</taxon>
        <taxon>Duplodnaviria</taxon>
        <taxon>Heunggongvirae</taxon>
        <taxon>Uroviricota</taxon>
        <taxon>Caudoviricetes</taxon>
        <taxon>Vequintavirinae</taxon>
        <taxon>Vequintavirus</taxon>
        <taxon>Vequintavirus PDX</taxon>
        <taxon>Vequintavirus FFH2</taxon>
    </lineage>
</organism>
<sequence>MTKNSVDSAIMEAVFEDDHTTGAIKTKNTFVVATGMWRLYEDDTISYILYTDDYADDRVWSAVLKEDCELIEGERLCMFTSVETDVKLCSLVLFKDKAYAPDEGEEDEEA</sequence>
<proteinExistence type="predicted"/>
<keyword evidence="2" id="KW-1185">Reference proteome</keyword>
<evidence type="ECO:0000313" key="2">
    <source>
        <dbReference type="Proteomes" id="UP000026907"/>
    </source>
</evidence>
<protein>
    <submittedName>
        <fullName evidence="1">Uncharacterized protein</fullName>
    </submittedName>
</protein>
<reference evidence="1 2" key="1">
    <citation type="journal article" date="2014" name="Genome Announc.">
        <title>Complete Genome Sequences of Two Escherichia coli O157:H7 Phages Effective in Limiting Contamination of Food Products.</title>
        <authorList>
            <person name="Hong Y."/>
            <person name="Pan Y."/>
            <person name="Harman N.J."/>
            <person name="Ebner P.D."/>
        </authorList>
    </citation>
    <scope>NUCLEOTIDE SEQUENCE [LARGE SCALE GENOMIC DNA]</scope>
</reference>
<evidence type="ECO:0000313" key="1">
    <source>
        <dbReference type="EMBL" id="AHN83676.1"/>
    </source>
</evidence>
<accession>A0A023MH22</accession>
<dbReference type="KEGG" id="vg:19486813"/>
<dbReference type="RefSeq" id="YP_009030997.1">
    <property type="nucleotide sequence ID" value="NC_024134.1"/>
</dbReference>
<dbReference type="EMBL" id="KJ190158">
    <property type="protein sequence ID" value="AHN83676.1"/>
    <property type="molecule type" value="Genomic_DNA"/>
</dbReference>
<dbReference type="Proteomes" id="UP000026907">
    <property type="component" value="Segment"/>
</dbReference>
<dbReference type="GeneID" id="19486813"/>
<name>A0A023MH22_9CAUD</name>